<reference evidence="1" key="1">
    <citation type="journal article" date="2015" name="Genome Announc.">
        <title>Complete Genome Sequence of the Bacteriochlorophyll b-Producing Photosynthetic Bacterium Blastochloris viridis.</title>
        <authorList>
            <person name="Tsukatani Y."/>
            <person name="Hirose Y."/>
            <person name="Harada J."/>
            <person name="Misawa N."/>
            <person name="Mori K."/>
            <person name="Inoue K."/>
            <person name="Tamiaki H."/>
        </authorList>
    </citation>
    <scope>NUCLEOTIDE SEQUENCE [LARGE SCALE GENOMIC DNA]</scope>
    <source>
        <strain evidence="1">DSM 133</strain>
    </source>
</reference>
<evidence type="ECO:0000313" key="1">
    <source>
        <dbReference type="EMBL" id="BAR99078.1"/>
    </source>
</evidence>
<dbReference type="AlphaFoldDB" id="A0A182D144"/>
<organism evidence="1">
    <name type="scientific">Blastochloris viridis</name>
    <name type="common">Rhodopseudomonas viridis</name>
    <dbReference type="NCBI Taxonomy" id="1079"/>
    <lineage>
        <taxon>Bacteria</taxon>
        <taxon>Pseudomonadati</taxon>
        <taxon>Pseudomonadota</taxon>
        <taxon>Alphaproteobacteria</taxon>
        <taxon>Hyphomicrobiales</taxon>
        <taxon>Blastochloridaceae</taxon>
        <taxon>Blastochloris</taxon>
    </lineage>
</organism>
<dbReference type="EMBL" id="AP014854">
    <property type="protein sequence ID" value="BAR99078.1"/>
    <property type="molecule type" value="Genomic_DNA"/>
</dbReference>
<name>A0A182D144_BLAVI</name>
<proteinExistence type="predicted"/>
<accession>A0A182D144</accession>
<gene>
    <name evidence="1" type="ORF">BV133_1485</name>
</gene>
<sequence length="103" mass="11212">MGRLRISKRVAGHVVHLTLRSPGSAHRSADRDGHSRFLVYRMFSAKPGPADAENALVRGLVLPCSRRVDHSPAGARALSHSDSSRLWPAAAVRFPKIPGLTRI</sequence>
<protein>
    <submittedName>
        <fullName evidence="1">Uncharacterized protein</fullName>
    </submittedName>
</protein>